<dbReference type="RefSeq" id="WP_093960947.1">
    <property type="nucleotide sequence ID" value="NZ_NEWD01000026.1"/>
</dbReference>
<dbReference type="OrthoDB" id="330810at2"/>
<keyword evidence="2" id="KW-1185">Reference proteome</keyword>
<gene>
    <name evidence="1" type="ORF">Tam10B_1823</name>
</gene>
<reference evidence="1 2" key="1">
    <citation type="submission" date="2017-05" db="EMBL/GenBank/DDBJ databases">
        <title>Bifidobacterium vansinderenii sp. nov.</title>
        <authorList>
            <person name="Lugli G.A."/>
            <person name="Duranti S."/>
            <person name="Mangifesta M."/>
        </authorList>
    </citation>
    <scope>NUCLEOTIDE SEQUENCE [LARGE SCALE GENOMIC DNA]</scope>
    <source>
        <strain evidence="1 2">Tam10B</strain>
    </source>
</reference>
<dbReference type="InterPro" id="IPR009241">
    <property type="entry name" value="HigB-like"/>
</dbReference>
<comment type="caution">
    <text evidence="1">The sequence shown here is derived from an EMBL/GenBank/DDBJ whole genome shotgun (WGS) entry which is preliminary data.</text>
</comment>
<name>A0A229VWH1_9BIFI</name>
<dbReference type="Pfam" id="PF05973">
    <property type="entry name" value="Gp49"/>
    <property type="match status" value="1"/>
</dbReference>
<organism evidence="1 2">
    <name type="scientific">Bifidobacterium vansinderenii</name>
    <dbReference type="NCBI Taxonomy" id="1984871"/>
    <lineage>
        <taxon>Bacteria</taxon>
        <taxon>Bacillati</taxon>
        <taxon>Actinomycetota</taxon>
        <taxon>Actinomycetes</taxon>
        <taxon>Bifidobacteriales</taxon>
        <taxon>Bifidobacteriaceae</taxon>
        <taxon>Bifidobacterium</taxon>
    </lineage>
</organism>
<protein>
    <submittedName>
        <fullName evidence="1">Diaminopimelate decarboxylase</fullName>
    </submittedName>
</protein>
<sequence>MKTLYSRRRQRWVVRLELIGDWLLSLDEETYAQVMASLEILGERGPMLGRPLVDSIRHSSIHNLKELRPPSSGTSEIRMLFAFDPERRAVMLVAGDKRGKWDAWYKTNIPLAEQRWNTYMEERNEADDHR</sequence>
<dbReference type="EMBL" id="NEWD01000026">
    <property type="protein sequence ID" value="OXM99973.1"/>
    <property type="molecule type" value="Genomic_DNA"/>
</dbReference>
<evidence type="ECO:0000313" key="1">
    <source>
        <dbReference type="EMBL" id="OXM99973.1"/>
    </source>
</evidence>
<evidence type="ECO:0000313" key="2">
    <source>
        <dbReference type="Proteomes" id="UP000215433"/>
    </source>
</evidence>
<accession>A0A229VWH1</accession>
<proteinExistence type="predicted"/>
<dbReference type="Proteomes" id="UP000215433">
    <property type="component" value="Unassembled WGS sequence"/>
</dbReference>
<dbReference type="AlphaFoldDB" id="A0A229VWH1"/>